<evidence type="ECO:0000256" key="6">
    <source>
        <dbReference type="ARBA" id="ARBA00022989"/>
    </source>
</evidence>
<keyword evidence="16" id="KW-1185">Reference proteome</keyword>
<evidence type="ECO:0000313" key="14">
    <source>
        <dbReference type="EMBL" id="PNR54978.1"/>
    </source>
</evidence>
<dbReference type="InterPro" id="IPR006593">
    <property type="entry name" value="Cyt_b561/ferric_Rdtase_TM"/>
</dbReference>
<evidence type="ECO:0000256" key="2">
    <source>
        <dbReference type="ARBA" id="ARBA00022448"/>
    </source>
</evidence>
<evidence type="ECO:0000256" key="10">
    <source>
        <dbReference type="SAM" id="Phobius"/>
    </source>
</evidence>
<dbReference type="InterPro" id="IPR017214">
    <property type="entry name" value="UCP037471"/>
</dbReference>
<feature type="transmembrane region" description="Helical" evidence="10">
    <location>
        <begin position="292"/>
        <end position="310"/>
    </location>
</feature>
<dbReference type="STRING" id="3218.A0A2K1KMG9"/>
<dbReference type="Gramene" id="Pp3c4_6940V3.1">
    <property type="protein sequence ID" value="Pp3c4_6940V3.1"/>
    <property type="gene ID" value="Pp3c4_6940"/>
</dbReference>
<dbReference type="Pfam" id="PF03188">
    <property type="entry name" value="Cytochrom_B561"/>
    <property type="match status" value="1"/>
</dbReference>
<keyword evidence="4 11" id="KW-0732">Signal</keyword>
<evidence type="ECO:0000256" key="11">
    <source>
        <dbReference type="SAM" id="SignalP"/>
    </source>
</evidence>
<keyword evidence="9" id="KW-0408">Iron</keyword>
<dbReference type="GeneID" id="112281460"/>
<reference evidence="14 16" key="2">
    <citation type="journal article" date="2018" name="Plant J.">
        <title>The Physcomitrella patens chromosome-scale assembly reveals moss genome structure and evolution.</title>
        <authorList>
            <person name="Lang D."/>
            <person name="Ullrich K.K."/>
            <person name="Murat F."/>
            <person name="Fuchs J."/>
            <person name="Jenkins J."/>
            <person name="Haas F.B."/>
            <person name="Piednoel M."/>
            <person name="Gundlach H."/>
            <person name="Van Bel M."/>
            <person name="Meyberg R."/>
            <person name="Vives C."/>
            <person name="Morata J."/>
            <person name="Symeonidi A."/>
            <person name="Hiss M."/>
            <person name="Muchero W."/>
            <person name="Kamisugi Y."/>
            <person name="Saleh O."/>
            <person name="Blanc G."/>
            <person name="Decker E.L."/>
            <person name="van Gessel N."/>
            <person name="Grimwood J."/>
            <person name="Hayes R.D."/>
            <person name="Graham S.W."/>
            <person name="Gunter L.E."/>
            <person name="McDaniel S.F."/>
            <person name="Hoernstein S.N.W."/>
            <person name="Larsson A."/>
            <person name="Li F.W."/>
            <person name="Perroud P.F."/>
            <person name="Phillips J."/>
            <person name="Ranjan P."/>
            <person name="Rokshar D.S."/>
            <person name="Rothfels C.J."/>
            <person name="Schneider L."/>
            <person name="Shu S."/>
            <person name="Stevenson D.W."/>
            <person name="Thummler F."/>
            <person name="Tillich M."/>
            <person name="Villarreal Aguilar J.C."/>
            <person name="Widiez T."/>
            <person name="Wong G.K."/>
            <person name="Wymore A."/>
            <person name="Zhang Y."/>
            <person name="Zimmer A.D."/>
            <person name="Quatrano R.S."/>
            <person name="Mayer K.F.X."/>
            <person name="Goodstein D."/>
            <person name="Casacuberta J.M."/>
            <person name="Vandepoele K."/>
            <person name="Reski R."/>
            <person name="Cuming A.C."/>
            <person name="Tuskan G.A."/>
            <person name="Maumus F."/>
            <person name="Salse J."/>
            <person name="Schmutz J."/>
            <person name="Rensing S.A."/>
        </authorList>
    </citation>
    <scope>NUCLEOTIDE SEQUENCE [LARGE SCALE GENOMIC DNA]</scope>
    <source>
        <strain evidence="15 16">cv. Gransden 2004</strain>
    </source>
</reference>
<accession>A0A2K1KMG9</accession>
<feature type="signal peptide" evidence="11">
    <location>
        <begin position="1"/>
        <end position="32"/>
    </location>
</feature>
<dbReference type="EnsemblPlants" id="Pp3c4_6940V3.1">
    <property type="protein sequence ID" value="Pp3c4_6940V3.1"/>
    <property type="gene ID" value="Pp3c4_6940"/>
</dbReference>
<feature type="binding site" description="axial binding residue" evidence="9">
    <location>
        <position position="290"/>
    </location>
    <ligand>
        <name>heme b</name>
        <dbReference type="ChEBI" id="CHEBI:60344"/>
        <label>1</label>
    </ligand>
    <ligandPart>
        <name>Fe</name>
        <dbReference type="ChEBI" id="CHEBI:18248"/>
    </ligandPart>
</feature>
<evidence type="ECO:0000256" key="7">
    <source>
        <dbReference type="ARBA" id="ARBA00023136"/>
    </source>
</evidence>
<evidence type="ECO:0000256" key="1">
    <source>
        <dbReference type="ARBA" id="ARBA00004370"/>
    </source>
</evidence>
<dbReference type="RefSeq" id="XP_024373764.1">
    <property type="nucleotide sequence ID" value="XM_024517996.2"/>
</dbReference>
<evidence type="ECO:0000256" key="8">
    <source>
        <dbReference type="PIRNR" id="PIRNR037471"/>
    </source>
</evidence>
<reference evidence="14 16" key="1">
    <citation type="journal article" date="2008" name="Science">
        <title>The Physcomitrella genome reveals evolutionary insights into the conquest of land by plants.</title>
        <authorList>
            <person name="Rensing S."/>
            <person name="Lang D."/>
            <person name="Zimmer A."/>
            <person name="Terry A."/>
            <person name="Salamov A."/>
            <person name="Shapiro H."/>
            <person name="Nishiyama T."/>
            <person name="Perroud P.-F."/>
            <person name="Lindquist E."/>
            <person name="Kamisugi Y."/>
            <person name="Tanahashi T."/>
            <person name="Sakakibara K."/>
            <person name="Fujita T."/>
            <person name="Oishi K."/>
            <person name="Shin-I T."/>
            <person name="Kuroki Y."/>
            <person name="Toyoda A."/>
            <person name="Suzuki Y."/>
            <person name="Hashimoto A."/>
            <person name="Yamaguchi K."/>
            <person name="Sugano A."/>
            <person name="Kohara Y."/>
            <person name="Fujiyama A."/>
            <person name="Anterola A."/>
            <person name="Aoki S."/>
            <person name="Ashton N."/>
            <person name="Barbazuk W.B."/>
            <person name="Barker E."/>
            <person name="Bennetzen J."/>
            <person name="Bezanilla M."/>
            <person name="Blankenship R."/>
            <person name="Cho S.H."/>
            <person name="Dutcher S."/>
            <person name="Estelle M."/>
            <person name="Fawcett J.A."/>
            <person name="Gundlach H."/>
            <person name="Hanada K."/>
            <person name="Heyl A."/>
            <person name="Hicks K.A."/>
            <person name="Hugh J."/>
            <person name="Lohr M."/>
            <person name="Mayer K."/>
            <person name="Melkozernov A."/>
            <person name="Murata T."/>
            <person name="Nelson D."/>
            <person name="Pils B."/>
            <person name="Prigge M."/>
            <person name="Reiss B."/>
            <person name="Renner T."/>
            <person name="Rombauts S."/>
            <person name="Rushton P."/>
            <person name="Sanderfoot A."/>
            <person name="Schween G."/>
            <person name="Shiu S.-H."/>
            <person name="Stueber K."/>
            <person name="Theodoulou F.L."/>
            <person name="Tu H."/>
            <person name="Van de Peer Y."/>
            <person name="Verrier P.J."/>
            <person name="Waters E."/>
            <person name="Wood A."/>
            <person name="Yang L."/>
            <person name="Cove D."/>
            <person name="Cuming A."/>
            <person name="Hasebe M."/>
            <person name="Lucas S."/>
            <person name="Mishler D.B."/>
            <person name="Reski R."/>
            <person name="Grigoriev I."/>
            <person name="Quatrano R.S."/>
            <person name="Boore J.L."/>
        </authorList>
    </citation>
    <scope>NUCLEOTIDE SEQUENCE [LARGE SCALE GENOMIC DNA]</scope>
    <source>
        <strain evidence="15 16">cv. Gransden 2004</strain>
    </source>
</reference>
<feature type="domain" description="DOMON" evidence="12">
    <location>
        <begin position="66"/>
        <end position="183"/>
    </location>
</feature>
<feature type="binding site" description="axial binding residue" evidence="9">
    <location>
        <position position="224"/>
    </location>
    <ligand>
        <name>heme b</name>
        <dbReference type="ChEBI" id="CHEBI:60344"/>
        <label>1</label>
    </ligand>
    <ligandPart>
        <name>Fe</name>
        <dbReference type="ChEBI" id="CHEBI:18248"/>
    </ligandPart>
</feature>
<dbReference type="PROSITE" id="PS50836">
    <property type="entry name" value="DOMON"/>
    <property type="match status" value="1"/>
</dbReference>
<dbReference type="SMART" id="SM00664">
    <property type="entry name" value="DoH"/>
    <property type="match status" value="1"/>
</dbReference>
<dbReference type="KEGG" id="ppp:112281460"/>
<evidence type="ECO:0000259" key="12">
    <source>
        <dbReference type="PROSITE" id="PS50836"/>
    </source>
</evidence>
<dbReference type="PROSITE" id="PS50939">
    <property type="entry name" value="CYTOCHROME_B561"/>
    <property type="match status" value="1"/>
</dbReference>
<dbReference type="GO" id="GO:0046872">
    <property type="term" value="F:metal ion binding"/>
    <property type="evidence" value="ECO:0007669"/>
    <property type="project" value="UniProtKB-KW"/>
</dbReference>
<evidence type="ECO:0000259" key="13">
    <source>
        <dbReference type="PROSITE" id="PS50939"/>
    </source>
</evidence>
<feature type="transmembrane region" description="Helical" evidence="10">
    <location>
        <begin position="362"/>
        <end position="382"/>
    </location>
</feature>
<dbReference type="Gene3D" id="1.20.120.1770">
    <property type="match status" value="1"/>
</dbReference>
<evidence type="ECO:0000313" key="15">
    <source>
        <dbReference type="EnsemblPlants" id="Pp3c4_6940V3.1"/>
    </source>
</evidence>
<keyword evidence="6 10" id="KW-1133">Transmembrane helix</keyword>
<dbReference type="GO" id="GO:0016020">
    <property type="term" value="C:membrane"/>
    <property type="evidence" value="ECO:0007669"/>
    <property type="project" value="UniProtKB-SubCell"/>
</dbReference>
<dbReference type="PANTHER" id="PTHR23130:SF171">
    <property type="entry name" value="OS01G0895300 PROTEIN"/>
    <property type="match status" value="1"/>
</dbReference>
<sequence length="405" mass="44657">MGKRGSACVFALQRVCACLAAVLYVCAHVTAAATCRSTRLSTAANVTIFPTDALTCTESPAPDGITGSFLLWSLKDQGTGYVSIVVAAPLDVGQWVALGFSEQGEMIKSTAIIVWIARGLPRVRTYYLRDKVESAVVPDATRITFVAGPELSYDSKQKTVFMAFQIDFAKSLAKPNFLLYAQGQESADDAPMQHNVQWMDKSSFPTGSVGESAADKLQKRVRTHGALQVFGWGILLPIGVLFARYAKSLDPAWFYIHITFQMIGFIFVIAGLGTGVSLANEINVHGLAGHKGLGFFLFALAILQVLAVIARPGKDAKLRKYWNWYHWWVGRLALFLACINIFVGLNLTKNNRAGTNPLKTSYIILLVLELVVFAILEALYWFKWNRSRPVNTSGTSLRWNPTDRY</sequence>
<organism evidence="14">
    <name type="scientific">Physcomitrium patens</name>
    <name type="common">Spreading-leaved earth moss</name>
    <name type="synonym">Physcomitrella patens</name>
    <dbReference type="NCBI Taxonomy" id="3218"/>
    <lineage>
        <taxon>Eukaryota</taxon>
        <taxon>Viridiplantae</taxon>
        <taxon>Streptophyta</taxon>
        <taxon>Embryophyta</taxon>
        <taxon>Bryophyta</taxon>
        <taxon>Bryophytina</taxon>
        <taxon>Bryopsida</taxon>
        <taxon>Funariidae</taxon>
        <taxon>Funariales</taxon>
        <taxon>Funariaceae</taxon>
        <taxon>Physcomitrium</taxon>
    </lineage>
</organism>
<feature type="binding site" description="axial binding residue" evidence="9">
    <location>
        <position position="326"/>
    </location>
    <ligand>
        <name>heme b</name>
        <dbReference type="ChEBI" id="CHEBI:60344"/>
        <label>1</label>
    </ligand>
    <ligandPart>
        <name>Fe</name>
        <dbReference type="ChEBI" id="CHEBI:18248"/>
    </ligandPart>
</feature>
<feature type="domain" description="Cytochrome b561" evidence="13">
    <location>
        <begin position="185"/>
        <end position="382"/>
    </location>
</feature>
<dbReference type="CDD" id="cd09631">
    <property type="entry name" value="DOMON_DOH"/>
    <property type="match status" value="1"/>
</dbReference>
<reference evidence="15" key="3">
    <citation type="submission" date="2020-12" db="UniProtKB">
        <authorList>
            <consortium name="EnsemblPlants"/>
        </authorList>
    </citation>
    <scope>IDENTIFICATION</scope>
</reference>
<dbReference type="Gramene" id="Pp3c4_6940V3.2">
    <property type="protein sequence ID" value="Pp3c4_6940V3.2"/>
    <property type="gene ID" value="Pp3c4_6940"/>
</dbReference>
<comment type="subcellular location">
    <subcellularLocation>
        <location evidence="1">Membrane</location>
    </subcellularLocation>
</comment>
<feature type="transmembrane region" description="Helical" evidence="10">
    <location>
        <begin position="322"/>
        <end position="342"/>
    </location>
</feature>
<keyword evidence="5 8" id="KW-0249">Electron transport</keyword>
<feature type="binding site" description="axial binding residue" evidence="9">
    <location>
        <position position="257"/>
    </location>
    <ligand>
        <name>heme b</name>
        <dbReference type="ChEBI" id="CHEBI:60344"/>
        <label>1</label>
    </ligand>
    <ligandPart>
        <name>Fe</name>
        <dbReference type="ChEBI" id="CHEBI:18248"/>
    </ligandPart>
</feature>
<dbReference type="EnsemblPlants" id="Pp3c4_6940V3.2">
    <property type="protein sequence ID" value="Pp3c4_6940V3.2"/>
    <property type="gene ID" value="Pp3c4_6940"/>
</dbReference>
<feature type="transmembrane region" description="Helical" evidence="10">
    <location>
        <begin position="225"/>
        <end position="245"/>
    </location>
</feature>
<evidence type="ECO:0000313" key="16">
    <source>
        <dbReference type="Proteomes" id="UP000006727"/>
    </source>
</evidence>
<dbReference type="PANTHER" id="PTHR23130">
    <property type="entry name" value="CYTOCHROME B561 AND DOMON DOMAIN-CONTAINING PROTEIN"/>
    <property type="match status" value="1"/>
</dbReference>
<keyword evidence="9" id="KW-0479">Metal-binding</keyword>
<proteinExistence type="predicted"/>
<keyword evidence="3 10" id="KW-0812">Transmembrane</keyword>
<dbReference type="CDD" id="cd08760">
    <property type="entry name" value="Cyt_b561_FRRS1_like"/>
    <property type="match status" value="1"/>
</dbReference>
<gene>
    <name evidence="15" type="primary">LOC112281460</name>
    <name evidence="14" type="ORF">PHYPA_005871</name>
</gene>
<dbReference type="SMART" id="SM00665">
    <property type="entry name" value="B561"/>
    <property type="match status" value="1"/>
</dbReference>
<feature type="transmembrane region" description="Helical" evidence="10">
    <location>
        <begin position="252"/>
        <end position="272"/>
    </location>
</feature>
<evidence type="ECO:0000256" key="4">
    <source>
        <dbReference type="ARBA" id="ARBA00022729"/>
    </source>
</evidence>
<comment type="cofactor">
    <cofactor evidence="8">
        <name>heme b</name>
        <dbReference type="ChEBI" id="CHEBI:60344"/>
    </cofactor>
    <text evidence="8">Binds 2 heme b groups non-covalently.</text>
</comment>
<feature type="chain" id="PRO_5043158315" description="Cytochrome b561 and DOMON domain-containing protein" evidence="11">
    <location>
        <begin position="33"/>
        <end position="405"/>
    </location>
</feature>
<dbReference type="InterPro" id="IPR005018">
    <property type="entry name" value="DOMON_domain"/>
</dbReference>
<evidence type="ECO:0000256" key="9">
    <source>
        <dbReference type="PIRSR" id="PIRSR037471-1"/>
    </source>
</evidence>
<dbReference type="OMA" id="LHICIQF"/>
<dbReference type="OrthoDB" id="19261at2759"/>
<dbReference type="PaxDb" id="3218-PP1S143_38V6.1"/>
<name>A0A2K1KMG9_PHYPA</name>
<dbReference type="InterPro" id="IPR045266">
    <property type="entry name" value="DOH_DOMON"/>
</dbReference>
<keyword evidence="7 8" id="KW-0472">Membrane</keyword>
<evidence type="ECO:0000256" key="3">
    <source>
        <dbReference type="ARBA" id="ARBA00022692"/>
    </source>
</evidence>
<dbReference type="PIRSF" id="PIRSF037471">
    <property type="entry name" value="UCP037471"/>
    <property type="match status" value="1"/>
</dbReference>
<keyword evidence="2 8" id="KW-0813">Transport</keyword>
<dbReference type="AlphaFoldDB" id="A0A2K1KMG9"/>
<protein>
    <recommendedName>
        <fullName evidence="8">Cytochrome b561 and DOMON domain-containing protein</fullName>
    </recommendedName>
</protein>
<dbReference type="Proteomes" id="UP000006727">
    <property type="component" value="Chromosome 4"/>
</dbReference>
<dbReference type="EMBL" id="ABEU02000004">
    <property type="protein sequence ID" value="PNR54978.1"/>
    <property type="molecule type" value="Genomic_DNA"/>
</dbReference>
<evidence type="ECO:0000256" key="5">
    <source>
        <dbReference type="ARBA" id="ARBA00022982"/>
    </source>
</evidence>